<evidence type="ECO:0000313" key="3">
    <source>
        <dbReference type="Proteomes" id="UP001146019"/>
    </source>
</evidence>
<keyword evidence="1" id="KW-0472">Membrane</keyword>
<dbReference type="Proteomes" id="UP001146019">
    <property type="component" value="Unassembled WGS sequence"/>
</dbReference>
<keyword evidence="1" id="KW-0812">Transmembrane</keyword>
<dbReference type="RefSeq" id="WP_266131687.1">
    <property type="nucleotide sequence ID" value="NZ_JAPKMY010000014.1"/>
</dbReference>
<feature type="transmembrane region" description="Helical" evidence="1">
    <location>
        <begin position="49"/>
        <end position="71"/>
    </location>
</feature>
<reference evidence="2" key="1">
    <citation type="submission" date="2022-11" db="EMBL/GenBank/DDBJ databases">
        <title>Biodiversity and phylogenetic relationships of bacteria.</title>
        <authorList>
            <person name="Machado R.A.R."/>
            <person name="Bhat A."/>
            <person name="Loulou A."/>
            <person name="Kallel S."/>
        </authorList>
    </citation>
    <scope>NUCLEOTIDE SEQUENCE</scope>
    <source>
        <strain evidence="2">A-IN1</strain>
    </source>
</reference>
<dbReference type="EMBL" id="JAPKMY010000014">
    <property type="protein sequence ID" value="MCX5469759.1"/>
    <property type="molecule type" value="Genomic_DNA"/>
</dbReference>
<protein>
    <recommendedName>
        <fullName evidence="4">Transmembrane protein</fullName>
    </recommendedName>
</protein>
<organism evidence="2 3">
    <name type="scientific">Acinetobacter nematophilus</name>
    <dbReference type="NCBI Taxonomy" id="2994642"/>
    <lineage>
        <taxon>Bacteria</taxon>
        <taxon>Pseudomonadati</taxon>
        <taxon>Pseudomonadota</taxon>
        <taxon>Gammaproteobacteria</taxon>
        <taxon>Moraxellales</taxon>
        <taxon>Moraxellaceae</taxon>
        <taxon>Acinetobacter</taxon>
    </lineage>
</organism>
<evidence type="ECO:0000256" key="1">
    <source>
        <dbReference type="SAM" id="Phobius"/>
    </source>
</evidence>
<name>A0A9X3DWI2_9GAMM</name>
<accession>A0A9X3DWI2</accession>
<evidence type="ECO:0008006" key="4">
    <source>
        <dbReference type="Google" id="ProtNLM"/>
    </source>
</evidence>
<feature type="transmembrane region" description="Helical" evidence="1">
    <location>
        <begin position="20"/>
        <end position="43"/>
    </location>
</feature>
<evidence type="ECO:0000313" key="2">
    <source>
        <dbReference type="EMBL" id="MCX5469759.1"/>
    </source>
</evidence>
<sequence length="189" mass="22508">MSKSRKGTAKKFILNQVYPYSSISSLLIALPVMLIYAVAYYSVLGDGFYLGPVSLTFLFYFATTVGILRLFSKDVTIWFDSQYMYVQLNQQKPHRYDKQEILGFYSYDYSTQSPLLFNSKISIHFYLTNGKKIYFNDSSYRNIVDEDKRLLLLKFLKTAQNELKFSPIRRKYRHYANNVYWYTHHQYKN</sequence>
<keyword evidence="3" id="KW-1185">Reference proteome</keyword>
<dbReference type="AlphaFoldDB" id="A0A9X3DWI2"/>
<proteinExistence type="predicted"/>
<keyword evidence="1" id="KW-1133">Transmembrane helix</keyword>
<comment type="caution">
    <text evidence="2">The sequence shown here is derived from an EMBL/GenBank/DDBJ whole genome shotgun (WGS) entry which is preliminary data.</text>
</comment>
<gene>
    <name evidence="2" type="ORF">OSH00_18745</name>
</gene>